<dbReference type="SUPFAM" id="SSF160527">
    <property type="entry name" value="V-type ATPase subunit E-like"/>
    <property type="match status" value="1"/>
</dbReference>
<dbReference type="EMBL" id="NPBV01000018">
    <property type="protein sequence ID" value="PAD21100.1"/>
    <property type="molecule type" value="Genomic_DNA"/>
</dbReference>
<dbReference type="Pfam" id="PF02108">
    <property type="entry name" value="FliH"/>
    <property type="match status" value="1"/>
</dbReference>
<evidence type="ECO:0000256" key="2">
    <source>
        <dbReference type="ARBA" id="ARBA00006602"/>
    </source>
</evidence>
<dbReference type="PANTHER" id="PTHR34982">
    <property type="entry name" value="YOP PROTEINS TRANSLOCATION PROTEIN L"/>
    <property type="match status" value="1"/>
</dbReference>
<keyword evidence="4" id="KW-1005">Bacterial flagellum biogenesis</keyword>
<dbReference type="Proteomes" id="UP000216013">
    <property type="component" value="Unassembled WGS sequence"/>
</dbReference>
<comment type="similarity">
    <text evidence="2">Belongs to the FliH family.</text>
</comment>
<dbReference type="OrthoDB" id="19020at2"/>
<name>A0A268AAF4_9BACI</name>
<protein>
    <recommendedName>
        <fullName evidence="7">Flagellar assembly protein FliH</fullName>
    </recommendedName>
</protein>
<comment type="function">
    <text evidence="1">Needed for flagellar regrowth and assembly.</text>
</comment>
<dbReference type="GO" id="GO:0015031">
    <property type="term" value="P:protein transport"/>
    <property type="evidence" value="ECO:0007669"/>
    <property type="project" value="UniProtKB-KW"/>
</dbReference>
<keyword evidence="10" id="KW-0282">Flagellum</keyword>
<keyword evidence="8" id="KW-0175">Coiled coil</keyword>
<evidence type="ECO:0000256" key="5">
    <source>
        <dbReference type="ARBA" id="ARBA00022927"/>
    </source>
</evidence>
<evidence type="ECO:0000313" key="11">
    <source>
        <dbReference type="Proteomes" id="UP000216013"/>
    </source>
</evidence>
<dbReference type="InterPro" id="IPR022524">
    <property type="entry name" value="FliH_Bacilli"/>
</dbReference>
<keyword evidence="10" id="KW-0966">Cell projection</keyword>
<evidence type="ECO:0000256" key="1">
    <source>
        <dbReference type="ARBA" id="ARBA00003041"/>
    </source>
</evidence>
<evidence type="ECO:0000256" key="8">
    <source>
        <dbReference type="SAM" id="Coils"/>
    </source>
</evidence>
<comment type="caution">
    <text evidence="10">The sequence shown here is derived from an EMBL/GenBank/DDBJ whole genome shotgun (WGS) entry which is preliminary data.</text>
</comment>
<dbReference type="InterPro" id="IPR018035">
    <property type="entry name" value="Flagellar_FliH/T3SS_HrpE"/>
</dbReference>
<evidence type="ECO:0000259" key="9">
    <source>
        <dbReference type="Pfam" id="PF02108"/>
    </source>
</evidence>
<evidence type="ECO:0000256" key="3">
    <source>
        <dbReference type="ARBA" id="ARBA00022448"/>
    </source>
</evidence>
<evidence type="ECO:0000256" key="6">
    <source>
        <dbReference type="ARBA" id="ARBA00023225"/>
    </source>
</evidence>
<keyword evidence="5" id="KW-0653">Protein transport</keyword>
<feature type="coiled-coil region" evidence="8">
    <location>
        <begin position="51"/>
        <end position="124"/>
    </location>
</feature>
<dbReference type="AlphaFoldDB" id="A0A268AAF4"/>
<sequence length="251" mass="28494">MTSLSNIWQSVAVQESKVIGIKPIKLSLETADGSEHAVSFQAEKEWSDQYVQDAKTEADQILTAAKQAVEEQREQWETERQELMEQAQLEGYQKGFAAGQQEGLQSYQAKLQEAQKLIELAQQDYKATVEGSEDALLELGLKLAEKILHEKLEEEPESYLSLVKGAIADWKERSDLRLYVHTDSYELVLQQKEELALLTGKDFDLMIMPQHDLLAGGCILETKHGRIDASIDSQLTVLREKLFEIRREESV</sequence>
<dbReference type="PANTHER" id="PTHR34982:SF1">
    <property type="entry name" value="FLAGELLAR ASSEMBLY PROTEIN FLIH"/>
    <property type="match status" value="1"/>
</dbReference>
<gene>
    <name evidence="10" type="primary">fliH</name>
    <name evidence="10" type="ORF">CHH64_11160</name>
</gene>
<dbReference type="GO" id="GO:0044781">
    <property type="term" value="P:bacterial-type flagellum organization"/>
    <property type="evidence" value="ECO:0007669"/>
    <property type="project" value="UniProtKB-KW"/>
</dbReference>
<organism evidence="10 11">
    <name type="scientific">Terribacillus saccharophilus</name>
    <dbReference type="NCBI Taxonomy" id="361277"/>
    <lineage>
        <taxon>Bacteria</taxon>
        <taxon>Bacillati</taxon>
        <taxon>Bacillota</taxon>
        <taxon>Bacilli</taxon>
        <taxon>Bacillales</taxon>
        <taxon>Bacillaceae</taxon>
        <taxon>Terribacillus</taxon>
    </lineage>
</organism>
<dbReference type="GO" id="GO:0005829">
    <property type="term" value="C:cytosol"/>
    <property type="evidence" value="ECO:0007669"/>
    <property type="project" value="TreeGrafter"/>
</dbReference>
<evidence type="ECO:0000256" key="4">
    <source>
        <dbReference type="ARBA" id="ARBA00022795"/>
    </source>
</evidence>
<proteinExistence type="inferred from homology"/>
<reference evidence="10 11" key="1">
    <citation type="submission" date="2017-07" db="EMBL/GenBank/DDBJ databases">
        <title>Isolation and whole genome analysis of endospore-forming bacteria from heroin.</title>
        <authorList>
            <person name="Kalinowski J."/>
            <person name="Ahrens B."/>
            <person name="Al-Dilaimi A."/>
            <person name="Winkler A."/>
            <person name="Wibberg D."/>
            <person name="Schleenbecker U."/>
            <person name="Ruckert C."/>
            <person name="Wolfel R."/>
            <person name="Grass G."/>
        </authorList>
    </citation>
    <scope>NUCLEOTIDE SEQUENCE [LARGE SCALE GENOMIC DNA]</scope>
    <source>
        <strain evidence="10 11">7528</strain>
    </source>
</reference>
<keyword evidence="6" id="KW-1006">Bacterial flagellum protein export</keyword>
<accession>A0A268AAF4</accession>
<keyword evidence="3" id="KW-0813">Transport</keyword>
<keyword evidence="10" id="KW-0969">Cilium</keyword>
<dbReference type="NCBIfam" id="TIGR03825">
    <property type="entry name" value="FliH_bacil"/>
    <property type="match status" value="1"/>
</dbReference>
<feature type="domain" description="Flagellar assembly protein FliH/Type III secretion system HrpE" evidence="9">
    <location>
        <begin position="109"/>
        <end position="236"/>
    </location>
</feature>
<evidence type="ECO:0000256" key="7">
    <source>
        <dbReference type="NCBIfam" id="TIGR03825"/>
    </source>
</evidence>
<evidence type="ECO:0000313" key="10">
    <source>
        <dbReference type="EMBL" id="PAD21100.1"/>
    </source>
</evidence>
<dbReference type="InterPro" id="IPR051472">
    <property type="entry name" value="T3SS_Stator/FliH"/>
</dbReference>